<dbReference type="Proteomes" id="UP000004994">
    <property type="component" value="Chromosome 9"/>
</dbReference>
<proteinExistence type="predicted"/>
<reference evidence="2" key="2">
    <citation type="submission" date="2019-01" db="UniProtKB">
        <authorList>
            <consortium name="EnsemblPlants"/>
        </authorList>
    </citation>
    <scope>IDENTIFICATION</scope>
    <source>
        <strain evidence="2">cv. Heinz 1706</strain>
    </source>
</reference>
<sequence>MLVIGGDELRRDYETRRGKMRTRGEVTRQDEMSRETDALPSNKNKKQQLHCQLPCFNDFGFLAEVSQSFLIDSCDISGLGSKV</sequence>
<evidence type="ECO:0000313" key="3">
    <source>
        <dbReference type="Proteomes" id="UP000004994"/>
    </source>
</evidence>
<dbReference type="Gramene" id="Solyc09g057887.1.1">
    <property type="protein sequence ID" value="Solyc09g057887.1.1"/>
    <property type="gene ID" value="Solyc09g057887.1"/>
</dbReference>
<protein>
    <submittedName>
        <fullName evidence="2">Uncharacterized protein</fullName>
    </submittedName>
</protein>
<dbReference type="AlphaFoldDB" id="A0A3Q7I451"/>
<organism evidence="2">
    <name type="scientific">Solanum lycopersicum</name>
    <name type="common">Tomato</name>
    <name type="synonym">Lycopersicon esculentum</name>
    <dbReference type="NCBI Taxonomy" id="4081"/>
    <lineage>
        <taxon>Eukaryota</taxon>
        <taxon>Viridiplantae</taxon>
        <taxon>Streptophyta</taxon>
        <taxon>Embryophyta</taxon>
        <taxon>Tracheophyta</taxon>
        <taxon>Spermatophyta</taxon>
        <taxon>Magnoliopsida</taxon>
        <taxon>eudicotyledons</taxon>
        <taxon>Gunneridae</taxon>
        <taxon>Pentapetalae</taxon>
        <taxon>asterids</taxon>
        <taxon>lamiids</taxon>
        <taxon>Solanales</taxon>
        <taxon>Solanaceae</taxon>
        <taxon>Solanoideae</taxon>
        <taxon>Solaneae</taxon>
        <taxon>Solanum</taxon>
        <taxon>Solanum subgen. Lycopersicon</taxon>
    </lineage>
</organism>
<evidence type="ECO:0000256" key="1">
    <source>
        <dbReference type="SAM" id="MobiDB-lite"/>
    </source>
</evidence>
<reference evidence="2" key="1">
    <citation type="journal article" date="2012" name="Nature">
        <title>The tomato genome sequence provides insights into fleshy fruit evolution.</title>
        <authorList>
            <consortium name="Tomato Genome Consortium"/>
        </authorList>
    </citation>
    <scope>NUCLEOTIDE SEQUENCE [LARGE SCALE GENOMIC DNA]</scope>
    <source>
        <strain evidence="2">cv. Heinz 1706</strain>
    </source>
</reference>
<evidence type="ECO:0000313" key="2">
    <source>
        <dbReference type="EnsemblPlants" id="Solyc09g057887.1.1"/>
    </source>
</evidence>
<keyword evidence="3" id="KW-1185">Reference proteome</keyword>
<feature type="compositionally biased region" description="Basic and acidic residues" evidence="1">
    <location>
        <begin position="14"/>
        <end position="37"/>
    </location>
</feature>
<dbReference type="InParanoid" id="A0A3Q7I451"/>
<feature type="region of interest" description="Disordered" evidence="1">
    <location>
        <begin position="14"/>
        <end position="43"/>
    </location>
</feature>
<name>A0A3Q7I451_SOLLC</name>
<dbReference type="EnsemblPlants" id="Solyc09g057887.1.1">
    <property type="protein sequence ID" value="Solyc09g057887.1.1"/>
    <property type="gene ID" value="Solyc09g057887.1"/>
</dbReference>
<accession>A0A3Q7I451</accession>